<protein>
    <submittedName>
        <fullName evidence="4">Foldase protein PrsA</fullName>
    </submittedName>
</protein>
<dbReference type="AlphaFoldDB" id="A0A1H3KY24"/>
<evidence type="ECO:0000259" key="3">
    <source>
        <dbReference type="PROSITE" id="PS50198"/>
    </source>
</evidence>
<dbReference type="Gene3D" id="1.10.4030.10">
    <property type="entry name" value="Porin chaperone SurA, peptide-binding domain"/>
    <property type="match status" value="1"/>
</dbReference>
<accession>A0A1H3KY24</accession>
<dbReference type="SUPFAM" id="SSF109998">
    <property type="entry name" value="Triger factor/SurA peptide-binding domain-like"/>
    <property type="match status" value="1"/>
</dbReference>
<dbReference type="Gene3D" id="3.10.50.40">
    <property type="match status" value="1"/>
</dbReference>
<organism evidence="4 5">
    <name type="scientific">Proteiniborus ethanoligenes</name>
    <dbReference type="NCBI Taxonomy" id="415015"/>
    <lineage>
        <taxon>Bacteria</taxon>
        <taxon>Bacillati</taxon>
        <taxon>Bacillota</taxon>
        <taxon>Clostridia</taxon>
        <taxon>Eubacteriales</taxon>
        <taxon>Proteiniborus</taxon>
    </lineage>
</organism>
<dbReference type="Pfam" id="PF13624">
    <property type="entry name" value="SurA_N_3"/>
    <property type="match status" value="1"/>
</dbReference>
<evidence type="ECO:0000313" key="5">
    <source>
        <dbReference type="Proteomes" id="UP000198625"/>
    </source>
</evidence>
<name>A0A1H3KY24_9FIRM</name>
<evidence type="ECO:0000313" key="4">
    <source>
        <dbReference type="EMBL" id="SDY57137.1"/>
    </source>
</evidence>
<keyword evidence="1" id="KW-0697">Rotamase</keyword>
<proteinExistence type="predicted"/>
<dbReference type="STRING" id="415015.SAMN05660462_00373"/>
<dbReference type="Proteomes" id="UP000198625">
    <property type="component" value="Unassembled WGS sequence"/>
</dbReference>
<reference evidence="4 5" key="1">
    <citation type="submission" date="2016-10" db="EMBL/GenBank/DDBJ databases">
        <authorList>
            <person name="de Groot N.N."/>
        </authorList>
    </citation>
    <scope>NUCLEOTIDE SEQUENCE [LARGE SCALE GENOMIC DNA]</scope>
    <source>
        <strain evidence="4 5">DSM 21650</strain>
    </source>
</reference>
<dbReference type="Pfam" id="PF13616">
    <property type="entry name" value="Rotamase_3"/>
    <property type="match status" value="1"/>
</dbReference>
<dbReference type="InterPro" id="IPR050245">
    <property type="entry name" value="PrsA_foldase"/>
</dbReference>
<dbReference type="EMBL" id="FNQE01000002">
    <property type="protein sequence ID" value="SDY57137.1"/>
    <property type="molecule type" value="Genomic_DNA"/>
</dbReference>
<keyword evidence="5" id="KW-1185">Reference proteome</keyword>
<sequence length="336" mass="38772">MQNRLNKKILLITFLILSVVLVLSGCNVSKEEGVATVNGKIISKSDFDLNFDINKRIYESQLGSDVMSRDMGNGKTFEEELKNIVLENIIIEEVILQAAEKEKIKLTKDELDEAINEFTESVGGKEKLKEILQQNHMTDEYIRSRMEKDMVIGKYRDKFYESIISEEDAKNLYEKNKDLYISVKASHILVNTEEEAKDILKKINAGENFDDLTKLSIEPGAEERKGDLGYFTKDRMVPEFSEAAFELKPGEISDVVKTDFGYHIIKLVDRKESFEEVKDDIIAVLQNQQSEKFEEKIKELRDTAKVEYLIKEEKVENKDTDEANKEENKEENKDNN</sequence>
<gene>
    <name evidence="4" type="ORF">SAMN05660462_00373</name>
</gene>
<dbReference type="InterPro" id="IPR046357">
    <property type="entry name" value="PPIase_dom_sf"/>
</dbReference>
<dbReference type="InterPro" id="IPR027304">
    <property type="entry name" value="Trigger_fact/SurA_dom_sf"/>
</dbReference>
<dbReference type="PANTHER" id="PTHR47245">
    <property type="entry name" value="PEPTIDYLPROLYL ISOMERASE"/>
    <property type="match status" value="1"/>
</dbReference>
<keyword evidence="1" id="KW-0413">Isomerase</keyword>
<dbReference type="InterPro" id="IPR000297">
    <property type="entry name" value="PPIase_PpiC"/>
</dbReference>
<evidence type="ECO:0000256" key="2">
    <source>
        <dbReference type="SAM" id="MobiDB-lite"/>
    </source>
</evidence>
<dbReference type="PROSITE" id="PS51257">
    <property type="entry name" value="PROKAR_LIPOPROTEIN"/>
    <property type="match status" value="1"/>
</dbReference>
<dbReference type="SUPFAM" id="SSF54534">
    <property type="entry name" value="FKBP-like"/>
    <property type="match status" value="1"/>
</dbReference>
<feature type="domain" description="PpiC" evidence="3">
    <location>
        <begin position="180"/>
        <end position="269"/>
    </location>
</feature>
<dbReference type="OrthoDB" id="14196at2"/>
<feature type="region of interest" description="Disordered" evidence="2">
    <location>
        <begin position="312"/>
        <end position="336"/>
    </location>
</feature>
<dbReference type="PROSITE" id="PS50198">
    <property type="entry name" value="PPIC_PPIASE_2"/>
    <property type="match status" value="1"/>
</dbReference>
<dbReference type="RefSeq" id="WP_143031465.1">
    <property type="nucleotide sequence ID" value="NZ_FNQE01000002.1"/>
</dbReference>
<evidence type="ECO:0000256" key="1">
    <source>
        <dbReference type="PROSITE-ProRule" id="PRU00278"/>
    </source>
</evidence>
<dbReference type="PANTHER" id="PTHR47245:SF2">
    <property type="entry name" value="PEPTIDYL-PROLYL CIS-TRANS ISOMERASE HP_0175-RELATED"/>
    <property type="match status" value="1"/>
</dbReference>
<dbReference type="GO" id="GO:0003755">
    <property type="term" value="F:peptidyl-prolyl cis-trans isomerase activity"/>
    <property type="evidence" value="ECO:0007669"/>
    <property type="project" value="UniProtKB-KW"/>
</dbReference>